<dbReference type="Proteomes" id="UP001201812">
    <property type="component" value="Unassembled WGS sequence"/>
</dbReference>
<dbReference type="GO" id="GO:0010569">
    <property type="term" value="P:regulation of double-strand break repair via homologous recombination"/>
    <property type="evidence" value="ECO:0007669"/>
    <property type="project" value="TreeGrafter"/>
</dbReference>
<evidence type="ECO:0000256" key="15">
    <source>
        <dbReference type="SAM" id="Coils"/>
    </source>
</evidence>
<evidence type="ECO:0000259" key="16">
    <source>
        <dbReference type="PROSITE" id="PS51193"/>
    </source>
</evidence>
<evidence type="ECO:0000256" key="3">
    <source>
        <dbReference type="ARBA" id="ARBA00022723"/>
    </source>
</evidence>
<protein>
    <submittedName>
        <fullName evidence="17">DEAD2 domain-containing protein</fullName>
    </submittedName>
</protein>
<dbReference type="InterPro" id="IPR014013">
    <property type="entry name" value="Helic_SF1/SF2_ATP-bd_DinG/Rad3"/>
</dbReference>
<reference evidence="17" key="1">
    <citation type="submission" date="2022-01" db="EMBL/GenBank/DDBJ databases">
        <title>Genome Sequence Resource for Two Populations of Ditylenchus destructor, the Migratory Endoparasitic Phytonematode.</title>
        <authorList>
            <person name="Zhang H."/>
            <person name="Lin R."/>
            <person name="Xie B."/>
        </authorList>
    </citation>
    <scope>NUCLEOTIDE SEQUENCE</scope>
    <source>
        <strain evidence="17">BazhouSP</strain>
    </source>
</reference>
<evidence type="ECO:0000256" key="9">
    <source>
        <dbReference type="ARBA" id="ARBA00023004"/>
    </source>
</evidence>
<keyword evidence="5" id="KW-0227">DNA damage</keyword>
<evidence type="ECO:0000256" key="12">
    <source>
        <dbReference type="ARBA" id="ARBA00023204"/>
    </source>
</evidence>
<dbReference type="GO" id="GO:0003677">
    <property type="term" value="F:DNA binding"/>
    <property type="evidence" value="ECO:0007669"/>
    <property type="project" value="UniProtKB-KW"/>
</dbReference>
<keyword evidence="10" id="KW-0411">Iron-sulfur</keyword>
<dbReference type="GO" id="GO:0045910">
    <property type="term" value="P:negative regulation of DNA recombination"/>
    <property type="evidence" value="ECO:0007669"/>
    <property type="project" value="TreeGrafter"/>
</dbReference>
<dbReference type="Gene3D" id="3.40.50.300">
    <property type="entry name" value="P-loop containing nucleotide triphosphate hydrolases"/>
    <property type="match status" value="2"/>
</dbReference>
<feature type="coiled-coil region" evidence="15">
    <location>
        <begin position="298"/>
        <end position="325"/>
    </location>
</feature>
<evidence type="ECO:0000313" key="17">
    <source>
        <dbReference type="EMBL" id="KAI1723537.1"/>
    </source>
</evidence>
<dbReference type="GO" id="GO:1904430">
    <property type="term" value="P:negative regulation of t-circle formation"/>
    <property type="evidence" value="ECO:0007669"/>
    <property type="project" value="TreeGrafter"/>
</dbReference>
<keyword evidence="7" id="KW-0347">Helicase</keyword>
<dbReference type="NCBIfam" id="TIGR00604">
    <property type="entry name" value="rad3"/>
    <property type="match status" value="1"/>
</dbReference>
<gene>
    <name evidence="17" type="ORF">DdX_03698</name>
</gene>
<dbReference type="InterPro" id="IPR045028">
    <property type="entry name" value="DinG/Rad3-like"/>
</dbReference>
<dbReference type="CDD" id="cd18788">
    <property type="entry name" value="SF2_C_XPD"/>
    <property type="match status" value="1"/>
</dbReference>
<evidence type="ECO:0000256" key="14">
    <source>
        <dbReference type="ARBA" id="ARBA00023242"/>
    </source>
</evidence>
<feature type="domain" description="Helicase ATP-binding" evidence="16">
    <location>
        <begin position="14"/>
        <end position="276"/>
    </location>
</feature>
<evidence type="ECO:0000256" key="10">
    <source>
        <dbReference type="ARBA" id="ARBA00023014"/>
    </source>
</evidence>
<dbReference type="InterPro" id="IPR057498">
    <property type="entry name" value="Rtel1_ARCH"/>
</dbReference>
<dbReference type="GO" id="GO:0003678">
    <property type="term" value="F:DNA helicase activity"/>
    <property type="evidence" value="ECO:0007669"/>
    <property type="project" value="InterPro"/>
</dbReference>
<comment type="caution">
    <text evidence="17">The sequence shown here is derived from an EMBL/GenBank/DDBJ whole genome shotgun (WGS) entry which is preliminary data.</text>
</comment>
<name>A0AAD4NAT4_9BILA</name>
<evidence type="ECO:0000256" key="5">
    <source>
        <dbReference type="ARBA" id="ARBA00022763"/>
    </source>
</evidence>
<evidence type="ECO:0000256" key="8">
    <source>
        <dbReference type="ARBA" id="ARBA00022840"/>
    </source>
</evidence>
<dbReference type="GO" id="GO:0016818">
    <property type="term" value="F:hydrolase activity, acting on acid anhydrides, in phosphorus-containing anhydrides"/>
    <property type="evidence" value="ECO:0007669"/>
    <property type="project" value="InterPro"/>
</dbReference>
<keyword evidence="6" id="KW-0378">Hydrolase</keyword>
<keyword evidence="18" id="KW-1185">Reference proteome</keyword>
<dbReference type="InterPro" id="IPR027417">
    <property type="entry name" value="P-loop_NTPase"/>
</dbReference>
<dbReference type="GO" id="GO:0070182">
    <property type="term" value="F:DNA polymerase binding"/>
    <property type="evidence" value="ECO:0007669"/>
    <property type="project" value="TreeGrafter"/>
</dbReference>
<dbReference type="FunFam" id="3.40.50.300:FF:001352">
    <property type="entry name" value="DNA repair helicase"/>
    <property type="match status" value="1"/>
</dbReference>
<dbReference type="GO" id="GO:0005524">
    <property type="term" value="F:ATP binding"/>
    <property type="evidence" value="ECO:0007669"/>
    <property type="project" value="UniProtKB-KW"/>
</dbReference>
<evidence type="ECO:0000256" key="2">
    <source>
        <dbReference type="ARBA" id="ARBA00022485"/>
    </source>
</evidence>
<proteinExistence type="predicted"/>
<dbReference type="EMBL" id="JAKKPZ010000003">
    <property type="protein sequence ID" value="KAI1723537.1"/>
    <property type="molecule type" value="Genomic_DNA"/>
</dbReference>
<dbReference type="GO" id="GO:0090657">
    <property type="term" value="P:telomeric loop disassembly"/>
    <property type="evidence" value="ECO:0007669"/>
    <property type="project" value="TreeGrafter"/>
</dbReference>
<dbReference type="GO" id="GO:0046872">
    <property type="term" value="F:metal ion binding"/>
    <property type="evidence" value="ECO:0007669"/>
    <property type="project" value="UniProtKB-KW"/>
</dbReference>
<evidence type="ECO:0000313" key="18">
    <source>
        <dbReference type="Proteomes" id="UP001201812"/>
    </source>
</evidence>
<dbReference type="PROSITE" id="PS51193">
    <property type="entry name" value="HELICASE_ATP_BIND_2"/>
    <property type="match status" value="1"/>
</dbReference>
<dbReference type="InterPro" id="IPR006554">
    <property type="entry name" value="Helicase-like_DEXD_c2"/>
</dbReference>
<dbReference type="GO" id="GO:0051539">
    <property type="term" value="F:4 iron, 4 sulfur cluster binding"/>
    <property type="evidence" value="ECO:0007669"/>
    <property type="project" value="UniProtKB-KW"/>
</dbReference>
<dbReference type="InterPro" id="IPR006555">
    <property type="entry name" value="ATP-dep_Helicase_C"/>
</dbReference>
<keyword evidence="15" id="KW-0175">Coiled coil</keyword>
<dbReference type="InterPro" id="IPR013020">
    <property type="entry name" value="Rad3/Chl1-like"/>
</dbReference>
<dbReference type="PANTHER" id="PTHR11472:SF34">
    <property type="entry name" value="REGULATOR OF TELOMERE ELONGATION HELICASE 1"/>
    <property type="match status" value="1"/>
</dbReference>
<dbReference type="GO" id="GO:0005634">
    <property type="term" value="C:nucleus"/>
    <property type="evidence" value="ECO:0007669"/>
    <property type="project" value="UniProtKB-SubCell"/>
</dbReference>
<keyword evidence="4" id="KW-0547">Nucleotide-binding</keyword>
<keyword evidence="13" id="KW-0413">Isomerase</keyword>
<dbReference type="SUPFAM" id="SSF52540">
    <property type="entry name" value="P-loop containing nucleoside triphosphate hydrolases"/>
    <property type="match status" value="1"/>
</dbReference>
<sequence length="1067" mass="120657">MSRVTNTEPILIGDNLRVEFPYVPYDCQQSFMKKVVEALNSNTNAALESPTGTGKTLSLLCAAIAWVQREKERLKPTLPQTSNVPGLINAVQRGASKIFYASRTHSQLQQVIRELNKTTYRSLIKVATLAGRDQLCINEKVIKEQNTEIKGHICRSLVNNRKCHYYNMWEKSSDDIDAIYQAESGGQAMDIEDLVTVAQKHMHCPFYRSRQLAAYEIKLKGNIVIFDEAHNLESAAEESVSIDFSTKTLSLCIRECDRVISLIEEEEEAIRAEMDNCEVSFASLMHTREKKESKDSEKKLTKQDVAELLDMIHKLEEQFASLDMNSGRIRVANLPGCVFPGNQMITLLERASIKRDLRDRICKLIDNIGFFLAKNAQRNSGIWAERGTNLAEFSNFIAKVLVDTYEGAVGDFQQTQRMPSCRLFQLYVIREESGAMKFRYWCFSAGLAMRFLASRGVRSIILASGTLSPMSQFVSTMGIPFGSLLENKHAAGTDQLIVGVVSKGPDGCDVDGSYKNRNDQNYKNCIGNILLQTAQSTPQGVLVFFPSYRQLHAFVDHWKQPIGKDDVLFWSVLERHKRIFVEPVDKTEVKAVFREFDTVIREGDPNRDGAIFLAVCRGKLSEGIDFSDSHCRAVVIVGIPFPPLFEARIILKKAFLMEQRKHDQSVINPEYWYQVEGVRAVNQALGRIIRHKDDFGAVILADSRYASMDRKLFPAWLRPAVKNYAGTMSLFTEIKRFFVERGVLVVRSHLRLQEEFNQQSSATVKRRRRQIQLCENVDPTQQVLENDVAEFNEIIGMYGLSNLSQTFTSNDDNTLKTSQQASINAPLRFIIAKLSAVPSPEKVFPKKLMFPNDAMQSASHAIVSCGSQSSGNSAEQTQPAKKRIKLKTNWKINDSVTETKAAQPNLDMPTTSWSAQNITQRQNLIYTSQKALSSLCANPRNLMLRNPKAYLDHTKLLNANDRKHLDSIQANATHNSSGDPLVIDMSEYKAMLYALGPVKRRKVLSAQRAYSDTQELDPLITELCKTVLPDNPSIFTGFYTFIRKPEHKAKFKKVCYDYKLLSKTHPQ</sequence>
<evidence type="ECO:0000256" key="13">
    <source>
        <dbReference type="ARBA" id="ARBA00023235"/>
    </source>
</evidence>
<evidence type="ECO:0000256" key="7">
    <source>
        <dbReference type="ARBA" id="ARBA00022806"/>
    </source>
</evidence>
<keyword evidence="3" id="KW-0479">Metal-binding</keyword>
<accession>A0AAD4NAT4</accession>
<keyword evidence="9" id="KW-0408">Iron</keyword>
<keyword evidence="12" id="KW-0234">DNA repair</keyword>
<organism evidence="17 18">
    <name type="scientific">Ditylenchus destructor</name>
    <dbReference type="NCBI Taxonomy" id="166010"/>
    <lineage>
        <taxon>Eukaryota</taxon>
        <taxon>Metazoa</taxon>
        <taxon>Ecdysozoa</taxon>
        <taxon>Nematoda</taxon>
        <taxon>Chromadorea</taxon>
        <taxon>Rhabditida</taxon>
        <taxon>Tylenchina</taxon>
        <taxon>Tylenchomorpha</taxon>
        <taxon>Sphaerularioidea</taxon>
        <taxon>Anguinidae</taxon>
        <taxon>Anguininae</taxon>
        <taxon>Ditylenchus</taxon>
    </lineage>
</organism>
<dbReference type="Pfam" id="PF06733">
    <property type="entry name" value="DEAD_2"/>
    <property type="match status" value="1"/>
</dbReference>
<dbReference type="GO" id="GO:0006281">
    <property type="term" value="P:DNA repair"/>
    <property type="evidence" value="ECO:0007669"/>
    <property type="project" value="UniProtKB-KW"/>
</dbReference>
<evidence type="ECO:0000256" key="1">
    <source>
        <dbReference type="ARBA" id="ARBA00004123"/>
    </source>
</evidence>
<dbReference type="PANTHER" id="PTHR11472">
    <property type="entry name" value="DNA REPAIR DEAD HELICASE RAD3/XP-D SUBFAMILY MEMBER"/>
    <property type="match status" value="1"/>
</dbReference>
<dbReference type="Pfam" id="PF23109">
    <property type="entry name" value="ARCH_RTEL1"/>
    <property type="match status" value="1"/>
</dbReference>
<dbReference type="InterPro" id="IPR010614">
    <property type="entry name" value="RAD3-like_helicase_DEAD"/>
</dbReference>
<evidence type="ECO:0000256" key="4">
    <source>
        <dbReference type="ARBA" id="ARBA00022741"/>
    </source>
</evidence>
<keyword evidence="11" id="KW-0238">DNA-binding</keyword>
<dbReference type="SMART" id="SM00488">
    <property type="entry name" value="DEXDc2"/>
    <property type="match status" value="1"/>
</dbReference>
<keyword evidence="2" id="KW-0004">4Fe-4S</keyword>
<comment type="subcellular location">
    <subcellularLocation>
        <location evidence="1">Nucleus</location>
    </subcellularLocation>
</comment>
<keyword evidence="14" id="KW-0539">Nucleus</keyword>
<keyword evidence="8" id="KW-0067">ATP-binding</keyword>
<dbReference type="Pfam" id="PF13307">
    <property type="entry name" value="Helicase_C_2"/>
    <property type="match status" value="1"/>
</dbReference>
<evidence type="ECO:0000256" key="11">
    <source>
        <dbReference type="ARBA" id="ARBA00023125"/>
    </source>
</evidence>
<evidence type="ECO:0000256" key="6">
    <source>
        <dbReference type="ARBA" id="ARBA00022801"/>
    </source>
</evidence>
<dbReference type="SMART" id="SM00491">
    <property type="entry name" value="HELICc2"/>
    <property type="match status" value="1"/>
</dbReference>
<dbReference type="AlphaFoldDB" id="A0AAD4NAT4"/>